<keyword evidence="3" id="KW-1185">Reference proteome</keyword>
<dbReference type="Pfam" id="PF13175">
    <property type="entry name" value="AAA_15"/>
    <property type="match status" value="1"/>
</dbReference>
<gene>
    <name evidence="2" type="ORF">SAMN04487974_12119</name>
</gene>
<dbReference type="EMBL" id="FNCS01000021">
    <property type="protein sequence ID" value="SDH09929.1"/>
    <property type="molecule type" value="Genomic_DNA"/>
</dbReference>
<evidence type="ECO:0000313" key="3">
    <source>
        <dbReference type="Proteomes" id="UP000199495"/>
    </source>
</evidence>
<name>A0A1G7ZMQ3_9HYPH</name>
<protein>
    <recommendedName>
        <fullName evidence="1">Endonuclease GajA/Old nuclease/RecF-like AAA domain-containing protein</fullName>
    </recommendedName>
</protein>
<proteinExistence type="predicted"/>
<dbReference type="Gene3D" id="3.40.50.300">
    <property type="entry name" value="P-loop containing nucleotide triphosphate hydrolases"/>
    <property type="match status" value="1"/>
</dbReference>
<dbReference type="InterPro" id="IPR027417">
    <property type="entry name" value="P-loop_NTPase"/>
</dbReference>
<evidence type="ECO:0000259" key="1">
    <source>
        <dbReference type="Pfam" id="PF13175"/>
    </source>
</evidence>
<dbReference type="STRING" id="440168.SAMN04487974_12119"/>
<dbReference type="Proteomes" id="UP000199495">
    <property type="component" value="Unassembled WGS sequence"/>
</dbReference>
<dbReference type="AlphaFoldDB" id="A0A1G7ZMQ3"/>
<dbReference type="OrthoDB" id="9816534at2"/>
<dbReference type="InterPro" id="IPR041685">
    <property type="entry name" value="AAA_GajA/Old/RecF-like"/>
</dbReference>
<dbReference type="SUPFAM" id="SSF52540">
    <property type="entry name" value="P-loop containing nucleoside triphosphate hydrolases"/>
    <property type="match status" value="1"/>
</dbReference>
<feature type="domain" description="Endonuclease GajA/Old nuclease/RecF-like AAA" evidence="1">
    <location>
        <begin position="3"/>
        <end position="56"/>
    </location>
</feature>
<reference evidence="2 3" key="1">
    <citation type="submission" date="2016-10" db="EMBL/GenBank/DDBJ databases">
        <authorList>
            <person name="de Groot N.N."/>
        </authorList>
    </citation>
    <scope>NUCLEOTIDE SEQUENCE [LARGE SCALE GENOMIC DNA]</scope>
    <source>
        <strain evidence="2 3">CGMCC 1.10267</strain>
    </source>
</reference>
<sequence length="382" mass="41584">MIKLVDVQVEGFRLLENVAIAIEETATVVVGRNNSGKTSLTEVFDRFLGEQTGRFRLEDFSATIRPKFLAAKALRDSGEEPPEKVLAELPVIALTLTFGYGADTDDLGPLSPFVIDLEPGCTTAIARIEFSASLKTLGALLDAPEPVDAENATEALFRHLGEAIPKAYSIKIFAIDPTDHTNRRTFEKTTELNNLISPGFVKAQRTLDVGKRGDTDVIGKLLNKLFKTANALTASTDDQQIADGLKASVADLEKAMQGDFDDRLKALLPALNTFGFPSLNDTELRPQTTIDVESLLTDNTRILYTGADGVHLPEPGREIVVRVSMEVQGSTIETGPFPKRIVEEYQVSTVGLEDHHIMRAGPTEFLNVLGVMVADHEPLNAV</sequence>
<evidence type="ECO:0000313" key="2">
    <source>
        <dbReference type="EMBL" id="SDH09929.1"/>
    </source>
</evidence>
<organism evidence="2 3">
    <name type="scientific">Pelagibacterium luteolum</name>
    <dbReference type="NCBI Taxonomy" id="440168"/>
    <lineage>
        <taxon>Bacteria</taxon>
        <taxon>Pseudomonadati</taxon>
        <taxon>Pseudomonadota</taxon>
        <taxon>Alphaproteobacteria</taxon>
        <taxon>Hyphomicrobiales</taxon>
        <taxon>Devosiaceae</taxon>
        <taxon>Pelagibacterium</taxon>
    </lineage>
</organism>
<dbReference type="RefSeq" id="WP_090599111.1">
    <property type="nucleotide sequence ID" value="NZ_FNCS01000021.1"/>
</dbReference>
<accession>A0A1G7ZMQ3</accession>